<proteinExistence type="predicted"/>
<evidence type="ECO:0000313" key="2">
    <source>
        <dbReference type="Proteomes" id="UP000719766"/>
    </source>
</evidence>
<evidence type="ECO:0000313" key="1">
    <source>
        <dbReference type="EMBL" id="KAG1806370.1"/>
    </source>
</evidence>
<dbReference type="GeneID" id="64590755"/>
<dbReference type="Proteomes" id="UP000719766">
    <property type="component" value="Unassembled WGS sequence"/>
</dbReference>
<gene>
    <name evidence="1" type="ORF">HD556DRAFT_1225119</name>
</gene>
<dbReference type="EMBL" id="JABBWE010000002">
    <property type="protein sequence ID" value="KAG1806370.1"/>
    <property type="molecule type" value="Genomic_DNA"/>
</dbReference>
<protein>
    <submittedName>
        <fullName evidence="1">Uncharacterized protein</fullName>
    </submittedName>
</protein>
<sequence length="136" mass="15095">MQNPANPRKTVLALRPSITIYGHTIHPLHSHKFLGVIIDQELRFKEHAAHALMKGTTYIMACNRMVKVTKGIKGKLMHRLFKSVVLPKMMYVADVWCSGLVSKGNSHKSRGRGARGFASKMAQVQRIASTLITGGM</sequence>
<reference evidence="1" key="1">
    <citation type="journal article" date="2020" name="New Phytol.">
        <title>Comparative genomics reveals dynamic genome evolution in host specialist ectomycorrhizal fungi.</title>
        <authorList>
            <person name="Lofgren L.A."/>
            <person name="Nguyen N.H."/>
            <person name="Vilgalys R."/>
            <person name="Ruytinx J."/>
            <person name="Liao H.L."/>
            <person name="Branco S."/>
            <person name="Kuo A."/>
            <person name="LaButti K."/>
            <person name="Lipzen A."/>
            <person name="Andreopoulos W."/>
            <person name="Pangilinan J."/>
            <person name="Riley R."/>
            <person name="Hundley H."/>
            <person name="Na H."/>
            <person name="Barry K."/>
            <person name="Grigoriev I.V."/>
            <person name="Stajich J.E."/>
            <person name="Kennedy P.G."/>
        </authorList>
    </citation>
    <scope>NUCLEOTIDE SEQUENCE</scope>
    <source>
        <strain evidence="1">S12</strain>
    </source>
</reference>
<name>A0A9P7DYB8_9AGAM</name>
<accession>A0A9P7DYB8</accession>
<comment type="caution">
    <text evidence="1">The sequence shown here is derived from an EMBL/GenBank/DDBJ whole genome shotgun (WGS) entry which is preliminary data.</text>
</comment>
<organism evidence="1 2">
    <name type="scientific">Suillus plorans</name>
    <dbReference type="NCBI Taxonomy" id="116603"/>
    <lineage>
        <taxon>Eukaryota</taxon>
        <taxon>Fungi</taxon>
        <taxon>Dikarya</taxon>
        <taxon>Basidiomycota</taxon>
        <taxon>Agaricomycotina</taxon>
        <taxon>Agaricomycetes</taxon>
        <taxon>Agaricomycetidae</taxon>
        <taxon>Boletales</taxon>
        <taxon>Suillineae</taxon>
        <taxon>Suillaceae</taxon>
        <taxon>Suillus</taxon>
    </lineage>
</organism>
<keyword evidence="2" id="KW-1185">Reference proteome</keyword>
<dbReference type="OrthoDB" id="3261222at2759"/>
<dbReference type="AlphaFoldDB" id="A0A9P7DYB8"/>
<dbReference type="RefSeq" id="XP_041166841.1">
    <property type="nucleotide sequence ID" value="XM_041296991.1"/>
</dbReference>